<comment type="caution">
    <text evidence="1">The sequence shown here is derived from an EMBL/GenBank/DDBJ whole genome shotgun (WGS) entry which is preliminary data.</text>
</comment>
<name>X1TRS2_9ZZZZ</name>
<organism evidence="1">
    <name type="scientific">marine sediment metagenome</name>
    <dbReference type="NCBI Taxonomy" id="412755"/>
    <lineage>
        <taxon>unclassified sequences</taxon>
        <taxon>metagenomes</taxon>
        <taxon>ecological metagenomes</taxon>
    </lineage>
</organism>
<proteinExistence type="predicted"/>
<sequence>ADKTGKTWTKLTNCNIYDVKGWGFKVDINVENDFSGILYLGTSKLSMLKEFEGIFEVNKYTFTVTGLSEKTKYYFYVKNTSIGENARTGIYCKKTGVGVIVDIDIGCPAIDRPYSFTGPRTAINRGNPANATGIINTIEIYANVELNMCKVATFYVTNENKLSTRDYEEIGTVTAGSKQTFTVSLNVQEGDYIGIYYLGGEMEREGYEKEGVWHTSNDQIPCYNHEFPLGGTWTISLYGKGSEVGF</sequence>
<accession>X1TRS2</accession>
<evidence type="ECO:0000313" key="1">
    <source>
        <dbReference type="EMBL" id="GAI90270.1"/>
    </source>
</evidence>
<dbReference type="AlphaFoldDB" id="X1TRS2"/>
<reference evidence="1" key="1">
    <citation type="journal article" date="2014" name="Front. Microbiol.">
        <title>High frequency of phylogenetically diverse reductive dehalogenase-homologous genes in deep subseafloor sedimentary metagenomes.</title>
        <authorList>
            <person name="Kawai M."/>
            <person name="Futagami T."/>
            <person name="Toyoda A."/>
            <person name="Takaki Y."/>
            <person name="Nishi S."/>
            <person name="Hori S."/>
            <person name="Arai W."/>
            <person name="Tsubouchi T."/>
            <person name="Morono Y."/>
            <person name="Uchiyama I."/>
            <person name="Ito T."/>
            <person name="Fujiyama A."/>
            <person name="Inagaki F."/>
            <person name="Takami H."/>
        </authorList>
    </citation>
    <scope>NUCLEOTIDE SEQUENCE</scope>
    <source>
        <strain evidence="1">Expedition CK06-06</strain>
    </source>
</reference>
<protein>
    <submittedName>
        <fullName evidence="1">Uncharacterized protein</fullName>
    </submittedName>
</protein>
<gene>
    <name evidence="1" type="ORF">S12H4_40084</name>
</gene>
<dbReference type="EMBL" id="BARW01024293">
    <property type="protein sequence ID" value="GAI90270.1"/>
    <property type="molecule type" value="Genomic_DNA"/>
</dbReference>
<feature type="non-terminal residue" evidence="1">
    <location>
        <position position="1"/>
    </location>
</feature>